<protein>
    <submittedName>
        <fullName evidence="2">Uncharacterized protein</fullName>
    </submittedName>
</protein>
<feature type="region of interest" description="Disordered" evidence="1">
    <location>
        <begin position="1"/>
        <end position="42"/>
    </location>
</feature>
<sequence length="678" mass="72278">MSFGLKKGQKKPNQEGGKIQGPGTGTSDDVQKTVPNGTYIMPADSTAQIGEQNLEQLGQGKPLDVNVSNGEFEMTPEQVHAVGAQALDQMKDQTHTPSGLPQTIMDQPGEKPKLFFRDGGVVEDEWKRNLKTQSQPQGSLGAGQPRSGFNQPSTATALTDNKNIQFPTAQPKVNAPAVAPTQVSTQQVQPKEQSQSGGWGIGKTAKTFLAPEHDNGAWNPVGGLVNTATGLGKGLLGGAGALAAGAGEGARSTAAWISGANNPNRGNMVAPGAEFSGQGFDQARLGMRQMFGLSGINSGTENQIQPAAKVASAVSSTPKNNAAQQKTNTAPSFNDQLNDAMYGSAVGERTAQSASSNVSPYAIQQKGNSFSYANPGAAAQARAAGIPELQSSGFAGGITPSRDPQGVKKFMANTREMGASEQQIQAAVAQIMNPQGQGFGAIRQPQTPQSTPEQDAAIRVALKAASTPYKGMNGELTNKQISNLFGFRKNEADRDSSRYTTDANNATSIQNNGMNNAASILQTGMREDGQNLRHGASLAQDNYQFNTDFGLKQRQQNLTEKKEGFGVRQAERAEKLYEMYDRAENDEQRQSIQARIDRLTGAKEQNGRDRYMAVGGGQEWDQNANVMINRPQQIFDTQTQQYLNTSPSSNSIPKPGEIREGYRYKGGDPSQQSSWEAV</sequence>
<dbReference type="EMBL" id="APQU01000010">
    <property type="protein sequence ID" value="ENW30623.1"/>
    <property type="molecule type" value="Genomic_DNA"/>
</dbReference>
<feature type="compositionally biased region" description="Polar residues" evidence="1">
    <location>
        <begin position="25"/>
        <end position="36"/>
    </location>
</feature>
<feature type="compositionally biased region" description="Polar residues" evidence="1">
    <location>
        <begin position="669"/>
        <end position="678"/>
    </location>
</feature>
<reference evidence="2 3" key="1">
    <citation type="submission" date="2013-02" db="EMBL/GenBank/DDBJ databases">
        <title>The Genome Sequence of Acinetobacter lwoffii NIPH 478.</title>
        <authorList>
            <consortium name="The Broad Institute Genome Sequencing Platform"/>
            <consortium name="The Broad Institute Genome Sequencing Center for Infectious Disease"/>
            <person name="Cerqueira G."/>
            <person name="Feldgarden M."/>
            <person name="Courvalin P."/>
            <person name="Perichon B."/>
            <person name="Grillot-Courvalin C."/>
            <person name="Clermont D."/>
            <person name="Rocha E."/>
            <person name="Yoon E.-J."/>
            <person name="Nemec A."/>
            <person name="Walker B."/>
            <person name="Young S.K."/>
            <person name="Zeng Q."/>
            <person name="Gargeya S."/>
            <person name="Fitzgerald M."/>
            <person name="Haas B."/>
            <person name="Abouelleil A."/>
            <person name="Alvarado L."/>
            <person name="Arachchi H.M."/>
            <person name="Berlin A.M."/>
            <person name="Chapman S.B."/>
            <person name="Dewar J."/>
            <person name="Goldberg J."/>
            <person name="Griggs A."/>
            <person name="Gujja S."/>
            <person name="Hansen M."/>
            <person name="Howarth C."/>
            <person name="Imamovic A."/>
            <person name="Larimer J."/>
            <person name="McCowan C."/>
            <person name="Murphy C."/>
            <person name="Neiman D."/>
            <person name="Pearson M."/>
            <person name="Priest M."/>
            <person name="Roberts A."/>
            <person name="Saif S."/>
            <person name="Shea T."/>
            <person name="Sisk P."/>
            <person name="Sykes S."/>
            <person name="Wortman J."/>
            <person name="Nusbaum C."/>
            <person name="Birren B."/>
        </authorList>
    </citation>
    <scope>NUCLEOTIDE SEQUENCE [LARGE SCALE GENOMIC DNA]</scope>
    <source>
        <strain evidence="2 3">NIPH 478</strain>
    </source>
</reference>
<evidence type="ECO:0000313" key="3">
    <source>
        <dbReference type="Proteomes" id="UP000018416"/>
    </source>
</evidence>
<feature type="region of interest" description="Disordered" evidence="1">
    <location>
        <begin position="313"/>
        <end position="336"/>
    </location>
</feature>
<evidence type="ECO:0000313" key="2">
    <source>
        <dbReference type="EMBL" id="ENW30623.1"/>
    </source>
</evidence>
<dbReference type="Proteomes" id="UP000018416">
    <property type="component" value="Unassembled WGS sequence"/>
</dbReference>
<comment type="caution">
    <text evidence="2">The sequence shown here is derived from an EMBL/GenBank/DDBJ whole genome shotgun (WGS) entry which is preliminary data.</text>
</comment>
<feature type="compositionally biased region" description="Basic and acidic residues" evidence="1">
    <location>
        <begin position="656"/>
        <end position="666"/>
    </location>
</feature>
<feature type="region of interest" description="Disordered" evidence="1">
    <location>
        <begin position="130"/>
        <end position="155"/>
    </location>
</feature>
<feature type="compositionally biased region" description="Polar residues" evidence="1">
    <location>
        <begin position="640"/>
        <end position="652"/>
    </location>
</feature>
<feature type="region of interest" description="Disordered" evidence="1">
    <location>
        <begin position="173"/>
        <end position="203"/>
    </location>
</feature>
<gene>
    <name evidence="2" type="ORF">F923_01192</name>
</gene>
<accession>N9G6N5</accession>
<dbReference type="PATRIC" id="fig|1217668.3.peg.1167"/>
<name>N9G6N5_ACILW</name>
<proteinExistence type="predicted"/>
<dbReference type="AlphaFoldDB" id="N9G6N5"/>
<organism evidence="2 3">
    <name type="scientific">Acinetobacter lwoffii NIPH 478</name>
    <dbReference type="NCBI Taxonomy" id="1217668"/>
    <lineage>
        <taxon>Bacteria</taxon>
        <taxon>Pseudomonadati</taxon>
        <taxon>Pseudomonadota</taxon>
        <taxon>Gammaproteobacteria</taxon>
        <taxon>Moraxellales</taxon>
        <taxon>Moraxellaceae</taxon>
        <taxon>Acinetobacter</taxon>
    </lineage>
</organism>
<feature type="compositionally biased region" description="Polar residues" evidence="1">
    <location>
        <begin position="181"/>
        <end position="196"/>
    </location>
</feature>
<dbReference type="RefSeq" id="WP_005107049.1">
    <property type="nucleotide sequence ID" value="NZ_KB849836.1"/>
</dbReference>
<feature type="region of interest" description="Disordered" evidence="1">
    <location>
        <begin position="640"/>
        <end position="678"/>
    </location>
</feature>
<dbReference type="HOGENOM" id="CLU_407016_0_0_6"/>
<evidence type="ECO:0000256" key="1">
    <source>
        <dbReference type="SAM" id="MobiDB-lite"/>
    </source>
</evidence>